<keyword evidence="1" id="KW-0812">Transmembrane</keyword>
<organism evidence="2 3">
    <name type="scientific">Halogeometricum borinquense</name>
    <dbReference type="NCBI Taxonomy" id="60847"/>
    <lineage>
        <taxon>Archaea</taxon>
        <taxon>Methanobacteriati</taxon>
        <taxon>Methanobacteriota</taxon>
        <taxon>Stenosarchaea group</taxon>
        <taxon>Halobacteria</taxon>
        <taxon>Halobacteriales</taxon>
        <taxon>Haloferacaceae</taxon>
        <taxon>Halogeometricum</taxon>
    </lineage>
</organism>
<dbReference type="Proteomes" id="UP000465846">
    <property type="component" value="Chromosome"/>
</dbReference>
<feature type="transmembrane region" description="Helical" evidence="1">
    <location>
        <begin position="99"/>
        <end position="119"/>
    </location>
</feature>
<dbReference type="EMBL" id="CP048739">
    <property type="protein sequence ID" value="QIB74760.1"/>
    <property type="molecule type" value="Genomic_DNA"/>
</dbReference>
<sequence length="215" mass="24278">MFESVPVTIAGGLVWIFDKYEQLKKRTAHAIADRVWSVLNKLGEWNRKGLIYKRFSRRVREYHKNQTMENGHVSMSGGGRVYNTTSIDDAFQNAFRRRFFGYLKVVLGVVFIALIDFYSNSAINLTVYGLVFDGIGAFLIGRSVFQARWGMKQKAGISSRHVSGSQKGEKLDPMDMIVEAHNSVDAAWGASLFVIGVVIQIVSIVNFTVPFWFPL</sequence>
<protein>
    <submittedName>
        <fullName evidence="2">Uncharacterized protein</fullName>
    </submittedName>
</protein>
<evidence type="ECO:0000256" key="1">
    <source>
        <dbReference type="SAM" id="Phobius"/>
    </source>
</evidence>
<evidence type="ECO:0000313" key="2">
    <source>
        <dbReference type="EMBL" id="QIB74760.1"/>
    </source>
</evidence>
<accession>A0A6C0UHS0</accession>
<dbReference type="AlphaFoldDB" id="A0A6C0UHS0"/>
<dbReference type="GeneID" id="44079929"/>
<keyword evidence="1" id="KW-1133">Transmembrane helix</keyword>
<feature type="transmembrane region" description="Helical" evidence="1">
    <location>
        <begin position="186"/>
        <end position="213"/>
    </location>
</feature>
<proteinExistence type="predicted"/>
<reference evidence="2 3" key="1">
    <citation type="submission" date="2020-02" db="EMBL/GenBank/DDBJ databases">
        <title>Whole genome sequence of Halogeometricum borinquense strain wsp4.</title>
        <authorList>
            <person name="Verma D.K."/>
            <person name="Gopal K."/>
            <person name="Prasad E.S."/>
        </authorList>
    </citation>
    <scope>NUCLEOTIDE SEQUENCE [LARGE SCALE GENOMIC DNA]</scope>
    <source>
        <strain evidence="3">wsp4</strain>
    </source>
</reference>
<name>A0A6C0UHS0_9EURY</name>
<gene>
    <name evidence="2" type="ORF">G3I44_10970</name>
</gene>
<evidence type="ECO:0000313" key="3">
    <source>
        <dbReference type="Proteomes" id="UP000465846"/>
    </source>
</evidence>
<feature type="transmembrane region" description="Helical" evidence="1">
    <location>
        <begin position="125"/>
        <end position="145"/>
    </location>
</feature>
<keyword evidence="1" id="KW-0472">Membrane</keyword>
<dbReference type="RefSeq" id="WP_163486648.1">
    <property type="nucleotide sequence ID" value="NZ_CP048739.1"/>
</dbReference>